<proteinExistence type="predicted"/>
<gene>
    <name evidence="2" type="ORF">OUZ56_022036</name>
</gene>
<sequence length="116" mass="12659">MTDIVPMLLTPPPIKSACLLSFQYPVTSQPDGNSNCTEDSFFPAALDLLPSATILIRPRIGSCKPKALHVKRYTGEGRRGDGHDRLPVNVYVAVNGVGVAFVNVMLEIGVRFQMRC</sequence>
<name>A0ABR0AV69_9CRUS</name>
<keyword evidence="1" id="KW-1133">Transmembrane helix</keyword>
<keyword evidence="3" id="KW-1185">Reference proteome</keyword>
<keyword evidence="1" id="KW-0472">Membrane</keyword>
<evidence type="ECO:0000256" key="1">
    <source>
        <dbReference type="SAM" id="Phobius"/>
    </source>
</evidence>
<dbReference type="Proteomes" id="UP001234178">
    <property type="component" value="Unassembled WGS sequence"/>
</dbReference>
<reference evidence="2 3" key="1">
    <citation type="journal article" date="2023" name="Nucleic Acids Res.">
        <title>The hologenome of Daphnia magna reveals possible DNA methylation and microbiome-mediated evolution of the host genome.</title>
        <authorList>
            <person name="Chaturvedi A."/>
            <person name="Li X."/>
            <person name="Dhandapani V."/>
            <person name="Marshall H."/>
            <person name="Kissane S."/>
            <person name="Cuenca-Cambronero M."/>
            <person name="Asole G."/>
            <person name="Calvet F."/>
            <person name="Ruiz-Romero M."/>
            <person name="Marangio P."/>
            <person name="Guigo R."/>
            <person name="Rago D."/>
            <person name="Mirbahai L."/>
            <person name="Eastwood N."/>
            <person name="Colbourne J.K."/>
            <person name="Zhou J."/>
            <person name="Mallon E."/>
            <person name="Orsini L."/>
        </authorList>
    </citation>
    <scope>NUCLEOTIDE SEQUENCE [LARGE SCALE GENOMIC DNA]</scope>
    <source>
        <strain evidence="2">LRV0_1</strain>
    </source>
</reference>
<keyword evidence="1" id="KW-0812">Transmembrane</keyword>
<organism evidence="2 3">
    <name type="scientific">Daphnia magna</name>
    <dbReference type="NCBI Taxonomy" id="35525"/>
    <lineage>
        <taxon>Eukaryota</taxon>
        <taxon>Metazoa</taxon>
        <taxon>Ecdysozoa</taxon>
        <taxon>Arthropoda</taxon>
        <taxon>Crustacea</taxon>
        <taxon>Branchiopoda</taxon>
        <taxon>Diplostraca</taxon>
        <taxon>Cladocera</taxon>
        <taxon>Anomopoda</taxon>
        <taxon>Daphniidae</taxon>
        <taxon>Daphnia</taxon>
    </lineage>
</organism>
<comment type="caution">
    <text evidence="2">The sequence shown here is derived from an EMBL/GenBank/DDBJ whole genome shotgun (WGS) entry which is preliminary data.</text>
</comment>
<evidence type="ECO:0000313" key="2">
    <source>
        <dbReference type="EMBL" id="KAK4029021.1"/>
    </source>
</evidence>
<evidence type="ECO:0000313" key="3">
    <source>
        <dbReference type="Proteomes" id="UP001234178"/>
    </source>
</evidence>
<dbReference type="EMBL" id="JAOYFB010000039">
    <property type="protein sequence ID" value="KAK4029021.1"/>
    <property type="molecule type" value="Genomic_DNA"/>
</dbReference>
<feature type="transmembrane region" description="Helical" evidence="1">
    <location>
        <begin position="88"/>
        <end position="106"/>
    </location>
</feature>
<accession>A0ABR0AV69</accession>
<protein>
    <submittedName>
        <fullName evidence="2">Uncharacterized protein</fullName>
    </submittedName>
</protein>